<dbReference type="GO" id="GO:0000403">
    <property type="term" value="F:Y-form DNA binding"/>
    <property type="evidence" value="ECO:0007669"/>
    <property type="project" value="TreeGrafter"/>
</dbReference>
<accession>G3BCV2</accession>
<gene>
    <name evidence="2" type="ORF">CANTEDRAFT_95674</name>
</gene>
<feature type="domain" description="Mitochondrial resolvase Ydc2 catalytic" evidence="1">
    <location>
        <begin position="51"/>
        <end position="282"/>
    </location>
</feature>
<organism evidence="3">
    <name type="scientific">Candida tenuis (strain ATCC 10573 / BCRC 21748 / CBS 615 / JCM 9827 / NBRC 10315 / NRRL Y-1498 / VKM Y-70)</name>
    <name type="common">Yeast</name>
    <name type="synonym">Yamadazyma tenuis</name>
    <dbReference type="NCBI Taxonomy" id="590646"/>
    <lineage>
        <taxon>Eukaryota</taxon>
        <taxon>Fungi</taxon>
        <taxon>Dikarya</taxon>
        <taxon>Ascomycota</taxon>
        <taxon>Saccharomycotina</taxon>
        <taxon>Pichiomycetes</taxon>
        <taxon>Debaryomycetaceae</taxon>
        <taxon>Yamadazyma</taxon>
    </lineage>
</organism>
<dbReference type="KEGG" id="cten:18250527"/>
<proteinExistence type="predicted"/>
<name>G3BCV2_CANTC</name>
<dbReference type="PANTHER" id="PTHR28072">
    <property type="entry name" value="CRUCIFORM CUTTING ENDONUCLEASE 1, MITOCHONDRIAL-RELATED"/>
    <property type="match status" value="1"/>
</dbReference>
<reference evidence="2 3" key="1">
    <citation type="journal article" date="2011" name="Proc. Natl. Acad. Sci. U.S.A.">
        <title>Comparative genomics of xylose-fermenting fungi for enhanced biofuel production.</title>
        <authorList>
            <person name="Wohlbach D.J."/>
            <person name="Kuo A."/>
            <person name="Sato T.K."/>
            <person name="Potts K.M."/>
            <person name="Salamov A.A."/>
            <person name="LaButti K.M."/>
            <person name="Sun H."/>
            <person name="Clum A."/>
            <person name="Pangilinan J.L."/>
            <person name="Lindquist E.A."/>
            <person name="Lucas S."/>
            <person name="Lapidus A."/>
            <person name="Jin M."/>
            <person name="Gunawan C."/>
            <person name="Balan V."/>
            <person name="Dale B.E."/>
            <person name="Jeffries T.W."/>
            <person name="Zinkel R."/>
            <person name="Barry K.W."/>
            <person name="Grigoriev I.V."/>
            <person name="Gasch A.P."/>
        </authorList>
    </citation>
    <scope>NUCLEOTIDE SEQUENCE [LARGE SCALE GENOMIC DNA]</scope>
    <source>
        <strain evidence="3">ATCC 10573 / BCRC 21748 / CBS 615 / JCM 9827 / NBRC 10315 / NRRL Y-1498 / VKM Y-70</strain>
    </source>
</reference>
<dbReference type="OrthoDB" id="5552842at2759"/>
<keyword evidence="3" id="KW-1185">Reference proteome</keyword>
<protein>
    <submittedName>
        <fullName evidence="2">Ribonuclease H-like protein</fullName>
    </submittedName>
</protein>
<dbReference type="EMBL" id="GL996528">
    <property type="protein sequence ID" value="EGV60215.1"/>
    <property type="molecule type" value="Genomic_DNA"/>
</dbReference>
<dbReference type="STRING" id="590646.G3BCV2"/>
<dbReference type="Pfam" id="PF09159">
    <property type="entry name" value="Ydc2-catalyt"/>
    <property type="match status" value="1"/>
</dbReference>
<dbReference type="Proteomes" id="UP000000707">
    <property type="component" value="Unassembled WGS sequence"/>
</dbReference>
<dbReference type="GeneID" id="18250527"/>
<dbReference type="InterPro" id="IPR036397">
    <property type="entry name" value="RNaseH_sf"/>
</dbReference>
<dbReference type="AlphaFoldDB" id="G3BCV2"/>
<dbReference type="GO" id="GO:0000402">
    <property type="term" value="F:crossed form four-way junction DNA binding"/>
    <property type="evidence" value="ECO:0007669"/>
    <property type="project" value="TreeGrafter"/>
</dbReference>
<evidence type="ECO:0000259" key="1">
    <source>
        <dbReference type="Pfam" id="PF09159"/>
    </source>
</evidence>
<dbReference type="eggNOG" id="ENOG502SDUW">
    <property type="taxonomic scope" value="Eukaryota"/>
</dbReference>
<evidence type="ECO:0000313" key="3">
    <source>
        <dbReference type="Proteomes" id="UP000000707"/>
    </source>
</evidence>
<dbReference type="PANTHER" id="PTHR28072:SF1">
    <property type="entry name" value="CRUCIFORM CUTTING ENDONUCLEASE 1, MITOCHONDRIAL-RELATED"/>
    <property type="match status" value="1"/>
</dbReference>
<dbReference type="InterPro" id="IPR039197">
    <property type="entry name" value="Mrs1/Cce1"/>
</dbReference>
<evidence type="ECO:0000313" key="2">
    <source>
        <dbReference type="EMBL" id="EGV60215.1"/>
    </source>
</evidence>
<dbReference type="GO" id="GO:0070336">
    <property type="term" value="F:flap-structured DNA binding"/>
    <property type="evidence" value="ECO:0007669"/>
    <property type="project" value="TreeGrafter"/>
</dbReference>
<dbReference type="GO" id="GO:0005739">
    <property type="term" value="C:mitochondrion"/>
    <property type="evidence" value="ECO:0007669"/>
    <property type="project" value="TreeGrafter"/>
</dbReference>
<dbReference type="InterPro" id="IPR015242">
    <property type="entry name" value="Ydc2_cat"/>
</dbReference>
<dbReference type="InterPro" id="IPR012337">
    <property type="entry name" value="RNaseH-like_sf"/>
</dbReference>
<dbReference type="Gene3D" id="3.30.420.10">
    <property type="entry name" value="Ribonuclease H-like superfamily/Ribonuclease H"/>
    <property type="match status" value="1"/>
</dbReference>
<dbReference type="SUPFAM" id="SSF53098">
    <property type="entry name" value="Ribonuclease H-like"/>
    <property type="match status" value="1"/>
</dbReference>
<sequence>MNRLLQHKAETLNQLSVLCGVPIRSTKVEKARSLLHTINFYLRLPPTLDLVAIDIGIKNFSYCKITAFDVATFSPTSLPLKVSFNSWKTINLTEKYPPNGDFDKFNRYGSFDYNDLLHDKYYLSYLNYRVFQELFTPNQHHLNVVLIETQRTKSNNNKVTLPNILGNYHFENLFYAQMLRTTLESKQPLESLLLPMNSNKMTSFTINRFLDKVHINSANSKKLRLRFFIHLVNKGILQLDSSLSLPTDSRKLLAFYNSREPIKIKKLDDLFDSFLYNFNFMYNYSNSVCLHHYLQKEKDLDELVHLLNYDQLTNLHDLFTNENYSLNSSFADFHEGVSRPTFDIDRTLWELEPLVNDIE</sequence>
<dbReference type="GO" id="GO:0004520">
    <property type="term" value="F:DNA endonuclease activity"/>
    <property type="evidence" value="ECO:0007669"/>
    <property type="project" value="TreeGrafter"/>
</dbReference>
<dbReference type="HOGENOM" id="CLU_880308_0_0_1"/>